<dbReference type="GO" id="GO:0103118">
    <property type="term" value="F:UDP-3-O-[(3R)-3-hydroxyacyl]-glucosamine N-acyltransferase activity"/>
    <property type="evidence" value="ECO:0007669"/>
    <property type="project" value="UniProtKB-EC"/>
</dbReference>
<evidence type="ECO:0000313" key="10">
    <source>
        <dbReference type="Proteomes" id="UP000275281"/>
    </source>
</evidence>
<feature type="active site" description="Proton acceptor" evidence="7">
    <location>
        <position position="241"/>
    </location>
</feature>
<dbReference type="InterPro" id="IPR007691">
    <property type="entry name" value="LpxD"/>
</dbReference>
<keyword evidence="6 7" id="KW-0012">Acyltransferase</keyword>
<dbReference type="InterPro" id="IPR011004">
    <property type="entry name" value="Trimer_LpxA-like_sf"/>
</dbReference>
<dbReference type="Pfam" id="PF00132">
    <property type="entry name" value="Hexapep"/>
    <property type="match status" value="2"/>
</dbReference>
<dbReference type="EMBL" id="RPOK01000004">
    <property type="protein sequence ID" value="RPJ65586.1"/>
    <property type="molecule type" value="Genomic_DNA"/>
</dbReference>
<dbReference type="NCBIfam" id="TIGR01853">
    <property type="entry name" value="lipid_A_lpxD"/>
    <property type="match status" value="1"/>
</dbReference>
<dbReference type="Proteomes" id="UP000275281">
    <property type="component" value="Unassembled WGS sequence"/>
</dbReference>
<comment type="subunit">
    <text evidence="7">Homotrimer.</text>
</comment>
<accession>A0A3N5XZT5</accession>
<proteinExistence type="inferred from homology"/>
<evidence type="ECO:0000256" key="5">
    <source>
        <dbReference type="ARBA" id="ARBA00023098"/>
    </source>
</evidence>
<sequence>MTDLTLSLKDIAERVGAELAGESNCQVTGVNTLSEATPNQVSFLTNAKYKHQLETTRAAAVIVTAEMVDKVKGNALVHDNPHATFARIAQLFYTPPVLAKGIASSAVIADSARLGENVAIGANVVIGEDVTIDDNTVIGANTVIEQGSQIGANCLIYPNVTLYHKVQVGDDVIIHSQTVIGCDGFGFANDAGNWLPIPQVGTVVVGDKCSIGSGVTIDRGALGNTVIGKNVILDNQVHVAHNCTIDDHACICGATGMAGSTHIGKYVVIGGMCSINGHITIADKVQITGNSMVTNDITEPGVYSSGQPALPNREWRKMSVRTRQLPELFDRVKQLEKK</sequence>
<comment type="caution">
    <text evidence="9">The sequence shown here is derived from an EMBL/GenBank/DDBJ whole genome shotgun (WGS) entry which is preliminary data.</text>
</comment>
<evidence type="ECO:0000256" key="3">
    <source>
        <dbReference type="ARBA" id="ARBA00022679"/>
    </source>
</evidence>
<keyword evidence="4 7" id="KW-0677">Repeat</keyword>
<keyword evidence="2 7" id="KW-0441">Lipid A biosynthesis</keyword>
<keyword evidence="10" id="KW-1185">Reference proteome</keyword>
<comment type="pathway">
    <text evidence="7">Bacterial outer membrane biogenesis; LPS lipid A biosynthesis.</text>
</comment>
<gene>
    <name evidence="7 9" type="primary">lpxD</name>
    <name evidence="9" type="ORF">DRW07_12220</name>
</gene>
<dbReference type="PANTHER" id="PTHR43378:SF2">
    <property type="entry name" value="UDP-3-O-ACYLGLUCOSAMINE N-ACYLTRANSFERASE 1, MITOCHONDRIAL-RELATED"/>
    <property type="match status" value="1"/>
</dbReference>
<dbReference type="Gene3D" id="1.20.5.170">
    <property type="match status" value="1"/>
</dbReference>
<dbReference type="RefSeq" id="WP_124028218.1">
    <property type="nucleotide sequence ID" value="NZ_JBHRSN010000007.1"/>
</dbReference>
<comment type="similarity">
    <text evidence="7">Belongs to the transferase hexapeptide repeat family. LpxD subfamily.</text>
</comment>
<dbReference type="OrthoDB" id="9784739at2"/>
<organism evidence="9 10">
    <name type="scientific">Alteromonas sediminis</name>
    <dbReference type="NCBI Taxonomy" id="2259342"/>
    <lineage>
        <taxon>Bacteria</taxon>
        <taxon>Pseudomonadati</taxon>
        <taxon>Pseudomonadota</taxon>
        <taxon>Gammaproteobacteria</taxon>
        <taxon>Alteromonadales</taxon>
        <taxon>Alteromonadaceae</taxon>
        <taxon>Alteromonas/Salinimonas group</taxon>
        <taxon>Alteromonas</taxon>
    </lineage>
</organism>
<dbReference type="SUPFAM" id="SSF51161">
    <property type="entry name" value="Trimeric LpxA-like enzymes"/>
    <property type="match status" value="1"/>
</dbReference>
<reference evidence="9 10" key="1">
    <citation type="submission" date="2018-11" db="EMBL/GenBank/DDBJ databases">
        <authorList>
            <person name="Ye M.-Q."/>
            <person name="Du Z.-J."/>
        </authorList>
    </citation>
    <scope>NUCLEOTIDE SEQUENCE [LARGE SCALE GENOMIC DNA]</scope>
    <source>
        <strain evidence="9 10">U0105</strain>
    </source>
</reference>
<keyword evidence="5 7" id="KW-0443">Lipid metabolism</keyword>
<keyword evidence="3 7" id="KW-0808">Transferase</keyword>
<dbReference type="CDD" id="cd03352">
    <property type="entry name" value="LbH_LpxD"/>
    <property type="match status" value="1"/>
</dbReference>
<evidence type="ECO:0000313" key="9">
    <source>
        <dbReference type="EMBL" id="RPJ65586.1"/>
    </source>
</evidence>
<evidence type="ECO:0000256" key="7">
    <source>
        <dbReference type="HAMAP-Rule" id="MF_00523"/>
    </source>
</evidence>
<protein>
    <recommendedName>
        <fullName evidence="7">UDP-3-O-acylglucosamine N-acyltransferase</fullName>
        <ecNumber evidence="7">2.3.1.191</ecNumber>
    </recommendedName>
</protein>
<comment type="function">
    <text evidence="7">Catalyzes the N-acylation of UDP-3-O-acylglucosamine using 3-hydroxyacyl-ACP as the acyl donor. Is involved in the biosynthesis of lipid A, a phosphorylated glycolipid that anchors the lipopolysaccharide to the outer membrane of the cell.</text>
</comment>
<dbReference type="InterPro" id="IPR018357">
    <property type="entry name" value="Hexapep_transf_CS"/>
</dbReference>
<dbReference type="NCBIfam" id="NF002060">
    <property type="entry name" value="PRK00892.1"/>
    <property type="match status" value="1"/>
</dbReference>
<dbReference type="PANTHER" id="PTHR43378">
    <property type="entry name" value="UDP-3-O-ACYLGLUCOSAMINE N-ACYLTRANSFERASE"/>
    <property type="match status" value="1"/>
</dbReference>
<dbReference type="Gene3D" id="2.160.10.10">
    <property type="entry name" value="Hexapeptide repeat proteins"/>
    <property type="match status" value="1"/>
</dbReference>
<evidence type="ECO:0000259" key="8">
    <source>
        <dbReference type="Pfam" id="PF04613"/>
    </source>
</evidence>
<dbReference type="UniPathway" id="UPA00973"/>
<dbReference type="AlphaFoldDB" id="A0A3N5XZT5"/>
<dbReference type="GO" id="GO:0009245">
    <property type="term" value="P:lipid A biosynthetic process"/>
    <property type="evidence" value="ECO:0007669"/>
    <property type="project" value="UniProtKB-UniRule"/>
</dbReference>
<dbReference type="GO" id="GO:0016410">
    <property type="term" value="F:N-acyltransferase activity"/>
    <property type="evidence" value="ECO:0007669"/>
    <property type="project" value="InterPro"/>
</dbReference>
<dbReference type="HAMAP" id="MF_00523">
    <property type="entry name" value="LpxD"/>
    <property type="match status" value="1"/>
</dbReference>
<dbReference type="InterPro" id="IPR020573">
    <property type="entry name" value="UDP_GlcNAc_AcTrfase_non-rep"/>
</dbReference>
<dbReference type="Gene3D" id="3.40.1390.10">
    <property type="entry name" value="MurE/MurF, N-terminal domain"/>
    <property type="match status" value="1"/>
</dbReference>
<dbReference type="Pfam" id="PF04613">
    <property type="entry name" value="LpxD"/>
    <property type="match status" value="1"/>
</dbReference>
<evidence type="ECO:0000256" key="6">
    <source>
        <dbReference type="ARBA" id="ARBA00023315"/>
    </source>
</evidence>
<dbReference type="GO" id="GO:0016020">
    <property type="term" value="C:membrane"/>
    <property type="evidence" value="ECO:0007669"/>
    <property type="project" value="GOC"/>
</dbReference>
<keyword evidence="1 7" id="KW-0444">Lipid biosynthesis</keyword>
<evidence type="ECO:0000256" key="1">
    <source>
        <dbReference type="ARBA" id="ARBA00022516"/>
    </source>
</evidence>
<dbReference type="PROSITE" id="PS00101">
    <property type="entry name" value="HEXAPEP_TRANSFERASES"/>
    <property type="match status" value="1"/>
</dbReference>
<evidence type="ECO:0000256" key="4">
    <source>
        <dbReference type="ARBA" id="ARBA00022737"/>
    </source>
</evidence>
<comment type="catalytic activity">
    <reaction evidence="7">
        <text>a UDP-3-O-[(3R)-3-hydroxyacyl]-alpha-D-glucosamine + a (3R)-hydroxyacyl-[ACP] = a UDP-2-N,3-O-bis[(3R)-3-hydroxyacyl]-alpha-D-glucosamine + holo-[ACP] + H(+)</text>
        <dbReference type="Rhea" id="RHEA:53836"/>
        <dbReference type="Rhea" id="RHEA-COMP:9685"/>
        <dbReference type="Rhea" id="RHEA-COMP:9945"/>
        <dbReference type="ChEBI" id="CHEBI:15378"/>
        <dbReference type="ChEBI" id="CHEBI:64479"/>
        <dbReference type="ChEBI" id="CHEBI:78827"/>
        <dbReference type="ChEBI" id="CHEBI:137740"/>
        <dbReference type="ChEBI" id="CHEBI:137748"/>
        <dbReference type="EC" id="2.3.1.191"/>
    </reaction>
</comment>
<dbReference type="EC" id="2.3.1.191" evidence="7"/>
<dbReference type="InterPro" id="IPR001451">
    <property type="entry name" value="Hexapep"/>
</dbReference>
<evidence type="ECO:0000256" key="2">
    <source>
        <dbReference type="ARBA" id="ARBA00022556"/>
    </source>
</evidence>
<feature type="domain" description="UDP-3-O-[3-hydroxymyristoyl] glucosamine N-acyltransferase non-repeat region" evidence="8">
    <location>
        <begin position="25"/>
        <end position="91"/>
    </location>
</feature>
<name>A0A3N5XZT5_9ALTE</name>